<dbReference type="SMART" id="SM00271">
    <property type="entry name" value="DnaJ"/>
    <property type="match status" value="1"/>
</dbReference>
<dbReference type="EMBL" id="VOXD01000002">
    <property type="protein sequence ID" value="TXF91514.1"/>
    <property type="molecule type" value="Genomic_DNA"/>
</dbReference>
<dbReference type="AlphaFoldDB" id="A0A5C7FMZ5"/>
<keyword evidence="6" id="KW-1185">Reference proteome</keyword>
<dbReference type="InterPro" id="IPR004640">
    <property type="entry name" value="HscB"/>
</dbReference>
<dbReference type="Gene3D" id="1.20.1280.20">
    <property type="entry name" value="HscB, C-terminal domain"/>
    <property type="match status" value="1"/>
</dbReference>
<gene>
    <name evidence="5" type="ORF">FUA23_02120</name>
</gene>
<dbReference type="PANTHER" id="PTHR14021:SF15">
    <property type="entry name" value="IRON-SULFUR CLUSTER CO-CHAPERONE PROTEIN HSCB"/>
    <property type="match status" value="1"/>
</dbReference>
<accession>A0A5C7FMZ5</accession>
<evidence type="ECO:0000313" key="6">
    <source>
        <dbReference type="Proteomes" id="UP000321907"/>
    </source>
</evidence>
<dbReference type="GO" id="GO:0044571">
    <property type="term" value="P:[2Fe-2S] cluster assembly"/>
    <property type="evidence" value="ECO:0007669"/>
    <property type="project" value="InterPro"/>
</dbReference>
<dbReference type="InterPro" id="IPR036869">
    <property type="entry name" value="J_dom_sf"/>
</dbReference>
<dbReference type="InterPro" id="IPR001623">
    <property type="entry name" value="DnaJ_domain"/>
</dbReference>
<dbReference type="GO" id="GO:0051087">
    <property type="term" value="F:protein-folding chaperone binding"/>
    <property type="evidence" value="ECO:0007669"/>
    <property type="project" value="InterPro"/>
</dbReference>
<proteinExistence type="inferred from homology"/>
<evidence type="ECO:0000313" key="5">
    <source>
        <dbReference type="EMBL" id="TXF91514.1"/>
    </source>
</evidence>
<dbReference type="PROSITE" id="PS50076">
    <property type="entry name" value="DNAJ_2"/>
    <property type="match status" value="1"/>
</dbReference>
<evidence type="ECO:0000256" key="2">
    <source>
        <dbReference type="ARBA" id="ARBA00023186"/>
    </source>
</evidence>
<keyword evidence="2" id="KW-0143">Chaperone</keyword>
<dbReference type="InterPro" id="IPR009073">
    <property type="entry name" value="HscB_oligo_C"/>
</dbReference>
<dbReference type="InterPro" id="IPR036386">
    <property type="entry name" value="HscB_C_sf"/>
</dbReference>
<dbReference type="GO" id="GO:0051259">
    <property type="term" value="P:protein complex oligomerization"/>
    <property type="evidence" value="ECO:0007669"/>
    <property type="project" value="InterPro"/>
</dbReference>
<dbReference type="GO" id="GO:0001671">
    <property type="term" value="F:ATPase activator activity"/>
    <property type="evidence" value="ECO:0007669"/>
    <property type="project" value="InterPro"/>
</dbReference>
<evidence type="ECO:0000256" key="3">
    <source>
        <dbReference type="ARBA" id="ARBA00025596"/>
    </source>
</evidence>
<comment type="caution">
    <text evidence="5">The sequence shown here is derived from an EMBL/GenBank/DDBJ whole genome shotgun (WGS) entry which is preliminary data.</text>
</comment>
<dbReference type="PANTHER" id="PTHR14021">
    <property type="entry name" value="IRON-SULFUR CLUSTER CO-CHAPERONE PROTEIN HSCB"/>
    <property type="match status" value="1"/>
</dbReference>
<dbReference type="SUPFAM" id="SSF47144">
    <property type="entry name" value="HSC20 (HSCB), C-terminal oligomerisation domain"/>
    <property type="match status" value="1"/>
</dbReference>
<dbReference type="Proteomes" id="UP000321907">
    <property type="component" value="Unassembled WGS sequence"/>
</dbReference>
<comment type="function">
    <text evidence="3">Co-chaperone involved in the maturation of iron-sulfur cluster-containing proteins. Seems to help targeting proteins to be folded toward HscA.</text>
</comment>
<dbReference type="Pfam" id="PF07743">
    <property type="entry name" value="HSCB_C"/>
    <property type="match status" value="1"/>
</dbReference>
<protein>
    <submittedName>
        <fullName evidence="5">Fe-S protein assembly co-chaperone HscB</fullName>
    </submittedName>
</protein>
<evidence type="ECO:0000259" key="4">
    <source>
        <dbReference type="PROSITE" id="PS50076"/>
    </source>
</evidence>
<name>A0A5C7FMZ5_9BACT</name>
<sequence length="180" mass="21037">MGERKTTTMTNYFDFFNLPVSPRIDQKALKRQFYANSKRFHPDFHTLAEEDAREEALEQSTINNQGYKILADDDRRLKHLLDLKGVLGEEGSNKMPQAFLMEMMDINEALMELQFEDDPTARAKVDEMIASLEADFDSEVAEVLNHYDDATVSTTELEKLKDYYLKKRYLRRLKQQSPEV</sequence>
<dbReference type="Gene3D" id="1.10.287.110">
    <property type="entry name" value="DnaJ domain"/>
    <property type="match status" value="1"/>
</dbReference>
<dbReference type="SUPFAM" id="SSF46565">
    <property type="entry name" value="Chaperone J-domain"/>
    <property type="match status" value="1"/>
</dbReference>
<feature type="domain" description="J" evidence="4">
    <location>
        <begin position="11"/>
        <end position="85"/>
    </location>
</feature>
<organism evidence="5 6">
    <name type="scientific">Neolewinella aurantiaca</name>
    <dbReference type="NCBI Taxonomy" id="2602767"/>
    <lineage>
        <taxon>Bacteria</taxon>
        <taxon>Pseudomonadati</taxon>
        <taxon>Bacteroidota</taxon>
        <taxon>Saprospiria</taxon>
        <taxon>Saprospirales</taxon>
        <taxon>Lewinellaceae</taxon>
        <taxon>Neolewinella</taxon>
    </lineage>
</organism>
<dbReference type="OrthoDB" id="287587at2"/>
<comment type="similarity">
    <text evidence="1">Belongs to the HscB family.</text>
</comment>
<evidence type="ECO:0000256" key="1">
    <source>
        <dbReference type="ARBA" id="ARBA00010476"/>
    </source>
</evidence>
<reference evidence="5 6" key="1">
    <citation type="submission" date="2019-08" db="EMBL/GenBank/DDBJ databases">
        <title>Lewinella sp. strain SSH13 Genome sequencing and assembly.</title>
        <authorList>
            <person name="Kim I."/>
        </authorList>
    </citation>
    <scope>NUCLEOTIDE SEQUENCE [LARGE SCALE GENOMIC DNA]</scope>
    <source>
        <strain evidence="5 6">SSH13</strain>
    </source>
</reference>